<dbReference type="Gene3D" id="2.130.10.10">
    <property type="entry name" value="YVTN repeat-like/Quinoprotein amine dehydrogenase"/>
    <property type="match status" value="3"/>
</dbReference>
<feature type="repeat" description="WD" evidence="3">
    <location>
        <begin position="29"/>
        <end position="70"/>
    </location>
</feature>
<keyword evidence="2" id="KW-0677">Repeat</keyword>
<keyword evidence="7" id="KW-1185">Reference proteome</keyword>
<dbReference type="InterPro" id="IPR015943">
    <property type="entry name" value="WD40/YVTN_repeat-like_dom_sf"/>
</dbReference>
<feature type="domain" description="Peptidase C14 caspase" evidence="5">
    <location>
        <begin position="795"/>
        <end position="1046"/>
    </location>
</feature>
<dbReference type="RefSeq" id="WP_169664390.1">
    <property type="nucleotide sequence ID" value="NZ_CP076132.1"/>
</dbReference>
<dbReference type="InterPro" id="IPR011600">
    <property type="entry name" value="Pept_C14_caspase"/>
</dbReference>
<evidence type="ECO:0000256" key="2">
    <source>
        <dbReference type="ARBA" id="ARBA00022737"/>
    </source>
</evidence>
<dbReference type="SMART" id="SM00320">
    <property type="entry name" value="WD40"/>
    <property type="match status" value="6"/>
</dbReference>
<dbReference type="Pfam" id="PF00656">
    <property type="entry name" value="Peptidase_C14"/>
    <property type="match status" value="1"/>
</dbReference>
<dbReference type="GO" id="GO:0004197">
    <property type="term" value="F:cysteine-type endopeptidase activity"/>
    <property type="evidence" value="ECO:0007669"/>
    <property type="project" value="InterPro"/>
</dbReference>
<sequence>MLKSIAHTLFLLLCFSVNVFSQQIHLTLSQGHVGEVIEMAISDDAKLLATVGEDGSLKLWNTDEKRLLDTIFPHEYGVSTLCFSNDNKYLATAGKDRSVKVWSLEDRKLLYQYDSLDYDIVEMRFVQGYLLFINKGGMIYRFDWQKIKSTPDGLEVKANFGNFSSINYNREIKWLGAGYMNGMVGLWRGYDRPTIEEKLHDDWVSDIDFVPEDSLVISASWDKTIKVWDANNRKVVCTLKSPDNTPFIDIVYAPYFKILCVKTQTDRVYFYKVNNGIIEDEPVGIKDDMLLMKFTKDRRFAAFTHRDGSFSLWSLHKNQKSFVEVNWRPQASYPKCALLDPNSSEVSIGLSNGKIQIWRPKVNTTSIVFQAHEGSINALSYNTVKQTHTTAGSDSLLKIWNNRGQNLHTTKLNFVVKSMKNVPLNNHDCIGGDDGGVYLFNDITQNLRKLYDHNRDIIEVSVSNSGRFISSISSDRSLKIYDFRVNKVVFSDFISDVQLQDVSFNETDGLLLVGGKHHLFLFDAVTFKLIKKVETDAPIQTISYLNKSDLWLIGKLSGEIVLMNDSLEKQVNQFDFTSIPMVTLLPFEKQDVFFTVRRDMSLDLMDVYQEEPMGKLIVTDDGDWVLKHVTGLFDVGDLNMENIYYVYGNETIDFDQLKDMYWEPGLGQELIERQELRKVPSLSDLKLYPDAEVEQKDKTLWIHLNDRGGGVGTVSLFINNKEVIHDLKDVATIEQKDNKEYYKVPISMLEGNLMDGKNNEISVIATNQENTLSGRGLKLQYKGKDVELEVPPTLYAIVVGVSNYRGRLLDLRYASKDAQAVAEVIEDGSENLFGIQNTDIQLISSDVEDNLPSKENIRKAFKNVSNKANSSDVLFVFLAGHGTVGDNEDGGKDFYFLTKDMVNSDIKDHHIRTNYSINGSELMEWIKEIPISKQVFVIDACHAGSFSTNQIVSRDDNEEGLKKRALEKIRSRTGMFMLSGASADKVSYESSILKHGLLTYSLLDYMKFGALNEGKFVDVQNLFTYAIDKVPELADDMQGEQQPEYRMPRGAGSFYIGELATDDRKKIILSLQKNRIADINFEEEKTWIDQKEIEKKFVEKIILNDEEYPFYYQKGAEGTDVYELKGRYKVGKKGIKLNYRLISEDKLIGEWEITAENEGGIVDQVINQMLLLFDENQ</sequence>
<dbReference type="InterPro" id="IPR019775">
    <property type="entry name" value="WD40_repeat_CS"/>
</dbReference>
<keyword evidence="4" id="KW-0732">Signal</keyword>
<gene>
    <name evidence="6" type="ORF">KMW28_04920</name>
</gene>
<dbReference type="PROSITE" id="PS50294">
    <property type="entry name" value="WD_REPEATS_REGION"/>
    <property type="match status" value="4"/>
</dbReference>
<dbReference type="AlphaFoldDB" id="A0AAX1N641"/>
<feature type="repeat" description="WD" evidence="3">
    <location>
        <begin position="369"/>
        <end position="401"/>
    </location>
</feature>
<feature type="repeat" description="WD" evidence="3">
    <location>
        <begin position="450"/>
        <end position="491"/>
    </location>
</feature>
<protein>
    <submittedName>
        <fullName evidence="6">Caspase family protein</fullName>
    </submittedName>
</protein>
<dbReference type="Pfam" id="PF00400">
    <property type="entry name" value="WD40"/>
    <property type="match status" value="5"/>
</dbReference>
<dbReference type="SUPFAM" id="SSF52129">
    <property type="entry name" value="Caspase-like"/>
    <property type="match status" value="1"/>
</dbReference>
<evidence type="ECO:0000256" key="4">
    <source>
        <dbReference type="SAM" id="SignalP"/>
    </source>
</evidence>
<dbReference type="InterPro" id="IPR050505">
    <property type="entry name" value="WDR55/POC1"/>
</dbReference>
<accession>A0AAX1N641</accession>
<name>A0AAX1N641_9BACT</name>
<dbReference type="SUPFAM" id="SSF50978">
    <property type="entry name" value="WD40 repeat-like"/>
    <property type="match status" value="2"/>
</dbReference>
<dbReference type="PROSITE" id="PS50082">
    <property type="entry name" value="WD_REPEATS_2"/>
    <property type="match status" value="5"/>
</dbReference>
<dbReference type="InterPro" id="IPR036322">
    <property type="entry name" value="WD40_repeat_dom_sf"/>
</dbReference>
<evidence type="ECO:0000256" key="3">
    <source>
        <dbReference type="PROSITE-ProRule" id="PRU00221"/>
    </source>
</evidence>
<dbReference type="Proteomes" id="UP000678679">
    <property type="component" value="Chromosome 1"/>
</dbReference>
<feature type="repeat" description="WD" evidence="3">
    <location>
        <begin position="197"/>
        <end position="238"/>
    </location>
</feature>
<dbReference type="GO" id="GO:0006508">
    <property type="term" value="P:proteolysis"/>
    <property type="evidence" value="ECO:0007669"/>
    <property type="project" value="InterPro"/>
</dbReference>
<evidence type="ECO:0000259" key="5">
    <source>
        <dbReference type="Pfam" id="PF00656"/>
    </source>
</evidence>
<evidence type="ECO:0000313" key="6">
    <source>
        <dbReference type="EMBL" id="QWG02925.1"/>
    </source>
</evidence>
<dbReference type="InterPro" id="IPR001680">
    <property type="entry name" value="WD40_rpt"/>
</dbReference>
<organism evidence="6 7">
    <name type="scientific">Flammeovirga yaeyamensis</name>
    <dbReference type="NCBI Taxonomy" id="367791"/>
    <lineage>
        <taxon>Bacteria</taxon>
        <taxon>Pseudomonadati</taxon>
        <taxon>Bacteroidota</taxon>
        <taxon>Cytophagia</taxon>
        <taxon>Cytophagales</taxon>
        <taxon>Flammeovirgaceae</taxon>
        <taxon>Flammeovirga</taxon>
    </lineage>
</organism>
<dbReference type="PANTHER" id="PTHR44019:SF8">
    <property type="entry name" value="POC1 CENTRIOLAR PROTEIN HOMOLOG"/>
    <property type="match status" value="1"/>
</dbReference>
<dbReference type="KEGG" id="fya:KMW28_04920"/>
<evidence type="ECO:0000256" key="1">
    <source>
        <dbReference type="ARBA" id="ARBA00022574"/>
    </source>
</evidence>
<evidence type="ECO:0000313" key="7">
    <source>
        <dbReference type="Proteomes" id="UP000678679"/>
    </source>
</evidence>
<dbReference type="PROSITE" id="PS00678">
    <property type="entry name" value="WD_REPEATS_1"/>
    <property type="match status" value="1"/>
</dbReference>
<dbReference type="Gene3D" id="3.40.50.1460">
    <property type="match status" value="1"/>
</dbReference>
<proteinExistence type="predicted"/>
<keyword evidence="1 3" id="KW-0853">WD repeat</keyword>
<dbReference type="EMBL" id="CP076132">
    <property type="protein sequence ID" value="QWG02925.1"/>
    <property type="molecule type" value="Genomic_DNA"/>
</dbReference>
<feature type="chain" id="PRO_5043522268" evidence="4">
    <location>
        <begin position="22"/>
        <end position="1177"/>
    </location>
</feature>
<reference evidence="6 7" key="1">
    <citation type="submission" date="2021-05" db="EMBL/GenBank/DDBJ databases">
        <title>Comparative genomic studies on the polysaccharide-degrading batcterial strains of the Flammeovirga genus.</title>
        <authorList>
            <person name="Zewei F."/>
            <person name="Zheng Z."/>
            <person name="Yu L."/>
            <person name="Ruyue G."/>
            <person name="Yanhong M."/>
            <person name="Yuanyuan C."/>
            <person name="Jingyan G."/>
            <person name="Wenjun H."/>
        </authorList>
    </citation>
    <scope>NUCLEOTIDE SEQUENCE [LARGE SCALE GENOMIC DNA]</scope>
    <source>
        <strain evidence="6 7">NBRC:100898</strain>
    </source>
</reference>
<feature type="signal peptide" evidence="4">
    <location>
        <begin position="1"/>
        <end position="21"/>
    </location>
</feature>
<dbReference type="InterPro" id="IPR029030">
    <property type="entry name" value="Caspase-like_dom_sf"/>
</dbReference>
<dbReference type="PANTHER" id="PTHR44019">
    <property type="entry name" value="WD REPEAT-CONTAINING PROTEIN 55"/>
    <property type="match status" value="1"/>
</dbReference>
<feature type="repeat" description="WD" evidence="3">
    <location>
        <begin position="71"/>
        <end position="112"/>
    </location>
</feature>